<dbReference type="AlphaFoldDB" id="A0A978VU24"/>
<accession>A0A978VU24</accession>
<dbReference type="PANTHER" id="PTHR33103">
    <property type="entry name" value="OS01G0153900 PROTEIN"/>
    <property type="match status" value="1"/>
</dbReference>
<name>A0A978VU24_ZIZJJ</name>
<evidence type="ECO:0008006" key="3">
    <source>
        <dbReference type="Google" id="ProtNLM"/>
    </source>
</evidence>
<dbReference type="InterPro" id="IPR007750">
    <property type="entry name" value="DUF674"/>
</dbReference>
<dbReference type="Pfam" id="PF05056">
    <property type="entry name" value="DUF674"/>
    <property type="match status" value="1"/>
</dbReference>
<sequence length="557" mass="62358">MANKQVDGTISLAVLVDKEKKKVIFAESDGDLVDILFSFFTIPVGKIIRLSSDKSAVEIGCMNNLYKSVESIDDEHFHSTAFKKMLLSPRNNAESHCSKLKLKIDDQTTMYFGGCSSPTYCGLLSHYKGSLCRCGERMDYRLHISNSKSKTPSFSAKDGSVFVKGMSRFIITDDLQVMPMSTAASLSLLSKVGITDSSGIEQDVFSLGVDEVLNLLVCSLLSKTPLTETLLNHKPATELNAGNFDQGKPVEYQMEDQKNFLDGKIAIKLMVSKSKKKVCYAEAKKDFVNLLFSFLTIPLGHFMKQKYSSSLNGCIDHLYKSVQDLDEQCLKSNHHREMLVSPKLASGIGYENDLLGIKEAPHPPYYFAHIRCNSYFTSDKHLIPSDNNTVITELKVVDPKPHNEDGGGFITGQAIFTVTDDLIIRPMSSILDLSILNDLKIPFNDIEEQTVLVGKEEALSLLQTCFVSESALTNTFIRNPKQCANEETKDNMYQKIEKNGDASLQQKLLCANEETKDNMYQKIEKKEDASLQQKPLWATEFFIAKLLSFIARQFCFK</sequence>
<evidence type="ECO:0000313" key="1">
    <source>
        <dbReference type="EMBL" id="KAH7542319.1"/>
    </source>
</evidence>
<comment type="caution">
    <text evidence="1">The sequence shown here is derived from an EMBL/GenBank/DDBJ whole genome shotgun (WGS) entry which is preliminary data.</text>
</comment>
<dbReference type="Proteomes" id="UP000813462">
    <property type="component" value="Unassembled WGS sequence"/>
</dbReference>
<proteinExistence type="predicted"/>
<organism evidence="1 2">
    <name type="scientific">Ziziphus jujuba var. spinosa</name>
    <dbReference type="NCBI Taxonomy" id="714518"/>
    <lineage>
        <taxon>Eukaryota</taxon>
        <taxon>Viridiplantae</taxon>
        <taxon>Streptophyta</taxon>
        <taxon>Embryophyta</taxon>
        <taxon>Tracheophyta</taxon>
        <taxon>Spermatophyta</taxon>
        <taxon>Magnoliopsida</taxon>
        <taxon>eudicotyledons</taxon>
        <taxon>Gunneridae</taxon>
        <taxon>Pentapetalae</taxon>
        <taxon>rosids</taxon>
        <taxon>fabids</taxon>
        <taxon>Rosales</taxon>
        <taxon>Rhamnaceae</taxon>
        <taxon>Paliureae</taxon>
        <taxon>Ziziphus</taxon>
    </lineage>
</organism>
<evidence type="ECO:0000313" key="2">
    <source>
        <dbReference type="Proteomes" id="UP000813462"/>
    </source>
</evidence>
<reference evidence="1" key="1">
    <citation type="journal article" date="2021" name="Front. Plant Sci.">
        <title>Chromosome-Scale Genome Assembly for Chinese Sour Jujube and Insights Into Its Genome Evolution and Domestication Signature.</title>
        <authorList>
            <person name="Shen L.-Y."/>
            <person name="Luo H."/>
            <person name="Wang X.-L."/>
            <person name="Wang X.-M."/>
            <person name="Qiu X.-J."/>
            <person name="Liu H."/>
            <person name="Zhou S.-S."/>
            <person name="Jia K.-H."/>
            <person name="Nie S."/>
            <person name="Bao Y.-T."/>
            <person name="Zhang R.-G."/>
            <person name="Yun Q.-Z."/>
            <person name="Chai Y.-H."/>
            <person name="Lu J.-Y."/>
            <person name="Li Y."/>
            <person name="Zhao S.-W."/>
            <person name="Mao J.-F."/>
            <person name="Jia S.-G."/>
            <person name="Mao Y.-M."/>
        </authorList>
    </citation>
    <scope>NUCLEOTIDE SEQUENCE</scope>
    <source>
        <strain evidence="1">AT0</strain>
        <tissue evidence="1">Leaf</tissue>
    </source>
</reference>
<protein>
    <recommendedName>
        <fullName evidence="3">DUF674 family protein</fullName>
    </recommendedName>
</protein>
<gene>
    <name evidence="1" type="ORF">FEM48_Zijuj02G0061000</name>
</gene>
<dbReference type="EMBL" id="JAEACU010000002">
    <property type="protein sequence ID" value="KAH7542319.1"/>
    <property type="molecule type" value="Genomic_DNA"/>
</dbReference>
<dbReference type="PANTHER" id="PTHR33103:SF27">
    <property type="entry name" value="OS04G0594700 PROTEIN"/>
    <property type="match status" value="1"/>
</dbReference>